<accession>A0ABD7UV86</accession>
<reference evidence="1 2" key="1">
    <citation type="submission" date="2018-10" db="EMBL/GenBank/DDBJ databases">
        <authorList>
            <person name="Rosinski-Chupin I."/>
        </authorList>
    </citation>
    <scope>NUCLEOTIDE SEQUENCE [LARGE SCALE GENOMIC DNA]</scope>
    <source>
        <strain evidence="1 2">S119</strain>
    </source>
</reference>
<gene>
    <name evidence="1" type="ORF">SP119_1041</name>
</gene>
<dbReference type="RefSeq" id="WP_011285579.1">
    <property type="nucleotide sequence ID" value="NZ_CAAHGW010000003.1"/>
</dbReference>
<proteinExistence type="predicted"/>
<name>A0ABD7UV86_STRPY</name>
<sequence length="117" mass="13526">MVMPLDELEKRIFCYLPIGSNMMVNSKEICRTFDIKDPKTLRDIIHGMVMKGYLIGSSRRKGGGYYLIDNDDERAEAISSLESQVRKEQKRINILKNGNLNEFVEIANEVRNGWNQN</sequence>
<organism evidence="1 2">
    <name type="scientific">Streptococcus pyogenes</name>
    <dbReference type="NCBI Taxonomy" id="1314"/>
    <lineage>
        <taxon>Bacteria</taxon>
        <taxon>Bacillati</taxon>
        <taxon>Bacillota</taxon>
        <taxon>Bacilli</taxon>
        <taxon>Lactobacillales</taxon>
        <taxon>Streptococcaceae</taxon>
        <taxon>Streptococcus</taxon>
    </lineage>
</organism>
<dbReference type="Proteomes" id="UP000274496">
    <property type="component" value="Chromosome"/>
</dbReference>
<evidence type="ECO:0000313" key="1">
    <source>
        <dbReference type="EMBL" id="VDC39329.1"/>
    </source>
</evidence>
<evidence type="ECO:0000313" key="2">
    <source>
        <dbReference type="Proteomes" id="UP000274496"/>
    </source>
</evidence>
<dbReference type="AlphaFoldDB" id="A0ABD7UV86"/>
<protein>
    <recommendedName>
        <fullName evidence="3">Phage protein</fullName>
    </recommendedName>
</protein>
<evidence type="ECO:0008006" key="3">
    <source>
        <dbReference type="Google" id="ProtNLM"/>
    </source>
</evidence>
<dbReference type="EMBL" id="LR031521">
    <property type="protein sequence ID" value="VDC39329.1"/>
    <property type="molecule type" value="Genomic_DNA"/>
</dbReference>